<reference evidence="1 2" key="1">
    <citation type="submission" date="2017-03" db="EMBL/GenBank/DDBJ databases">
        <authorList>
            <person name="Afonso C.L."/>
            <person name="Miller P.J."/>
            <person name="Scott M.A."/>
            <person name="Spackman E."/>
            <person name="Goraichik I."/>
            <person name="Dimitrov K.M."/>
            <person name="Suarez D.L."/>
            <person name="Swayne D.E."/>
        </authorList>
    </citation>
    <scope>NUCLEOTIDE SEQUENCE [LARGE SCALE GENOMIC DNA]</scope>
    <source>
        <strain evidence="1 2">DNF00076</strain>
    </source>
</reference>
<accession>A0A2K0XPC4</accession>
<evidence type="ECO:0000313" key="1">
    <source>
        <dbReference type="EMBL" id="PNP96390.1"/>
    </source>
</evidence>
<organism evidence="1 2">
    <name type="scientific">Hoylesella timonensis</name>
    <dbReference type="NCBI Taxonomy" id="386414"/>
    <lineage>
        <taxon>Bacteria</taxon>
        <taxon>Pseudomonadati</taxon>
        <taxon>Bacteroidota</taxon>
        <taxon>Bacteroidia</taxon>
        <taxon>Bacteroidales</taxon>
        <taxon>Prevotellaceae</taxon>
        <taxon>Hoylesella</taxon>
    </lineage>
</organism>
<comment type="caution">
    <text evidence="1">The sequence shown here is derived from an EMBL/GenBank/DDBJ whole genome shotgun (WGS) entry which is preliminary data.</text>
</comment>
<evidence type="ECO:0000313" key="2">
    <source>
        <dbReference type="Proteomes" id="UP000236634"/>
    </source>
</evidence>
<name>A0A2K0XPC4_9BACT</name>
<dbReference type="EMBL" id="NBAX01000001">
    <property type="protein sequence ID" value="PNP96390.1"/>
    <property type="molecule type" value="Genomic_DNA"/>
</dbReference>
<proteinExistence type="predicted"/>
<sequence length="201" mass="22422">MKTSDYVIKSHIYGKSPHDVFIVRYNLNSETPSSVTLDKDITLSALLEKMGDGFIPQKEIAQVVGDLQEVGDVCFFPKDILAFAKKQIVREITAYDTSEAVNSFTYGGIPLWLDQQTRAGLIVRFNAEEEMGKTNTTLWAGITPIGLSIENGRKMLYALEYYASACFDVTASHKAAVEGLKTLDEIVGYDFTKDYPKKLEL</sequence>
<dbReference type="AlphaFoldDB" id="A0A2K0XPC4"/>
<gene>
    <name evidence="1" type="ORF">BFS16_00460</name>
</gene>
<protein>
    <submittedName>
        <fullName evidence="1">Uncharacterized protein</fullName>
    </submittedName>
</protein>
<dbReference type="RefSeq" id="WP_103002344.1">
    <property type="nucleotide sequence ID" value="NZ_NBAX01000001.1"/>
</dbReference>
<dbReference type="Proteomes" id="UP000236634">
    <property type="component" value="Unassembled WGS sequence"/>
</dbReference>